<dbReference type="OrthoDB" id="3240532at2"/>
<organism evidence="2 3">
    <name type="scientific">Bifidobacterium cuniculi</name>
    <dbReference type="NCBI Taxonomy" id="1688"/>
    <lineage>
        <taxon>Bacteria</taxon>
        <taxon>Bacillati</taxon>
        <taxon>Actinomycetota</taxon>
        <taxon>Actinomycetes</taxon>
        <taxon>Bifidobacteriales</taxon>
        <taxon>Bifidobacteriaceae</taxon>
        <taxon>Bifidobacterium</taxon>
    </lineage>
</organism>
<comment type="caution">
    <text evidence="2">The sequence shown here is derived from an EMBL/GenBank/DDBJ whole genome shotgun (WGS) entry which is preliminary data.</text>
</comment>
<dbReference type="EMBL" id="JGYV01000017">
    <property type="protein sequence ID" value="KFI61024.1"/>
    <property type="molecule type" value="Genomic_DNA"/>
</dbReference>
<dbReference type="eggNOG" id="ENOG50324WG">
    <property type="taxonomic scope" value="Bacteria"/>
</dbReference>
<protein>
    <submittedName>
        <fullName evidence="2">Uncharacterized protein</fullName>
    </submittedName>
</protein>
<reference evidence="2 3" key="1">
    <citation type="submission" date="2014-03" db="EMBL/GenBank/DDBJ databases">
        <title>Genomics of Bifidobacteria.</title>
        <authorList>
            <person name="Ventura M."/>
            <person name="Milani C."/>
            <person name="Lugli G.A."/>
        </authorList>
    </citation>
    <scope>NUCLEOTIDE SEQUENCE [LARGE SCALE GENOMIC DNA]</scope>
    <source>
        <strain evidence="2 3">LMG 10738</strain>
    </source>
</reference>
<keyword evidence="3" id="KW-1185">Reference proteome</keyword>
<dbReference type="RefSeq" id="WP_034258604.1">
    <property type="nucleotide sequence ID" value="NZ_JGYV01000017.1"/>
</dbReference>
<accession>A0A087AQH4</accession>
<feature type="region of interest" description="Disordered" evidence="1">
    <location>
        <begin position="188"/>
        <end position="227"/>
    </location>
</feature>
<sequence>MDAHAQAMWDLMEHTMRSERWRPGDDGDAQRRYRDACRAMSDDHALFDAVIAKIIDPGLDPERFTLLAERERLDQRGQLQAAQVMAELADKVMYKAGWNVQRAVRAHYRRDVPRAFTELAAGIPESADRLGAYRVAAMASWLVNDPAMEFKAHLDRLWDAIGEDDMRTSLSRAFANALVPAYARGDAPEHARDRLAEDETARLDGGPAADADAALRRMTRPGAATRR</sequence>
<name>A0A087AQH4_9BIFI</name>
<dbReference type="AlphaFoldDB" id="A0A087AQH4"/>
<evidence type="ECO:0000313" key="2">
    <source>
        <dbReference type="EMBL" id="KFI61024.1"/>
    </source>
</evidence>
<feature type="compositionally biased region" description="Low complexity" evidence="1">
    <location>
        <begin position="203"/>
        <end position="212"/>
    </location>
</feature>
<evidence type="ECO:0000313" key="3">
    <source>
        <dbReference type="Proteomes" id="UP000029067"/>
    </source>
</evidence>
<dbReference type="Proteomes" id="UP000029067">
    <property type="component" value="Unassembled WGS sequence"/>
</dbReference>
<feature type="compositionally biased region" description="Basic and acidic residues" evidence="1">
    <location>
        <begin position="188"/>
        <end position="202"/>
    </location>
</feature>
<gene>
    <name evidence="2" type="ORF">BCUN_1003</name>
</gene>
<proteinExistence type="predicted"/>
<evidence type="ECO:0000256" key="1">
    <source>
        <dbReference type="SAM" id="MobiDB-lite"/>
    </source>
</evidence>
<dbReference type="STRING" id="1688.BCUN_1003"/>